<reference evidence="2 3" key="1">
    <citation type="submission" date="2019-04" db="EMBL/GenBank/DDBJ databases">
        <title>Flavobacterium sp. nov. isolated from construction timber.</title>
        <authorList>
            <person name="Lin S.-Y."/>
            <person name="Chang C.-T."/>
            <person name="Young C.-C."/>
        </authorList>
    </citation>
    <scope>NUCLEOTIDE SEQUENCE [LARGE SCALE GENOMIC DNA]</scope>
    <source>
        <strain evidence="2 3">CC-CTC003</strain>
    </source>
</reference>
<dbReference type="Gene3D" id="2.60.120.10">
    <property type="entry name" value="Jelly Rolls"/>
    <property type="match status" value="1"/>
</dbReference>
<dbReference type="OrthoDB" id="663011at2"/>
<dbReference type="SUPFAM" id="SSF51206">
    <property type="entry name" value="cAMP-binding domain-like"/>
    <property type="match status" value="1"/>
</dbReference>
<name>A0A4S3ZVY3_9FLAO</name>
<dbReference type="EMBL" id="SSNZ01000004">
    <property type="protein sequence ID" value="THF49951.1"/>
    <property type="molecule type" value="Genomic_DNA"/>
</dbReference>
<sequence length="189" mass="22455">MAIAIQDDKTAGKMMLYLAEKYQLELISVDARVTLLEEGEKARRIYFIKEGCLRLWMNSNGKEITNQFFFEGSLVASLESVLTNQPSDFYLESLEKSVLYVLEKERFEQLWEEDAEFKAWFDHYILKRFIYYSKHLLSFLRDKPEERYRNLLQKNPDIFQRVPQHYIATYLGITAVSLSRIRNKVAKTK</sequence>
<gene>
    <name evidence="2" type="ORF">E6C50_11410</name>
</gene>
<feature type="domain" description="Cyclic nucleotide-binding" evidence="1">
    <location>
        <begin position="34"/>
        <end position="110"/>
    </location>
</feature>
<organism evidence="2 3">
    <name type="scientific">Flavobacterium supellecticarium</name>
    <dbReference type="NCBI Taxonomy" id="2565924"/>
    <lineage>
        <taxon>Bacteria</taxon>
        <taxon>Pseudomonadati</taxon>
        <taxon>Bacteroidota</taxon>
        <taxon>Flavobacteriia</taxon>
        <taxon>Flavobacteriales</taxon>
        <taxon>Flavobacteriaceae</taxon>
        <taxon>Flavobacterium</taxon>
    </lineage>
</organism>
<accession>A0A4S3ZVY3</accession>
<dbReference type="InterPro" id="IPR014710">
    <property type="entry name" value="RmlC-like_jellyroll"/>
</dbReference>
<dbReference type="Pfam" id="PF00027">
    <property type="entry name" value="cNMP_binding"/>
    <property type="match status" value="1"/>
</dbReference>
<evidence type="ECO:0000313" key="3">
    <source>
        <dbReference type="Proteomes" id="UP000307507"/>
    </source>
</evidence>
<protein>
    <submittedName>
        <fullName evidence="2">Crp/Fnr family transcriptional regulator</fullName>
    </submittedName>
</protein>
<proteinExistence type="predicted"/>
<evidence type="ECO:0000259" key="1">
    <source>
        <dbReference type="PROSITE" id="PS50042"/>
    </source>
</evidence>
<dbReference type="InterPro" id="IPR018490">
    <property type="entry name" value="cNMP-bd_dom_sf"/>
</dbReference>
<keyword evidence="3" id="KW-1185">Reference proteome</keyword>
<comment type="caution">
    <text evidence="2">The sequence shown here is derived from an EMBL/GenBank/DDBJ whole genome shotgun (WGS) entry which is preliminary data.</text>
</comment>
<dbReference type="RefSeq" id="WP_136403357.1">
    <property type="nucleotide sequence ID" value="NZ_SSNZ01000004.1"/>
</dbReference>
<dbReference type="InterPro" id="IPR000595">
    <property type="entry name" value="cNMP-bd_dom"/>
</dbReference>
<dbReference type="AlphaFoldDB" id="A0A4S3ZVY3"/>
<dbReference type="CDD" id="cd00038">
    <property type="entry name" value="CAP_ED"/>
    <property type="match status" value="1"/>
</dbReference>
<evidence type="ECO:0000313" key="2">
    <source>
        <dbReference type="EMBL" id="THF49951.1"/>
    </source>
</evidence>
<dbReference type="Proteomes" id="UP000307507">
    <property type="component" value="Unassembled WGS sequence"/>
</dbReference>
<dbReference type="PROSITE" id="PS50042">
    <property type="entry name" value="CNMP_BINDING_3"/>
    <property type="match status" value="1"/>
</dbReference>